<comment type="similarity">
    <text evidence="3 8">Belongs to the peptidase S33 family.</text>
</comment>
<comment type="subcellular location">
    <subcellularLocation>
        <location evidence="2 8">Cytoplasm</location>
    </subcellularLocation>
</comment>
<dbReference type="InterPro" id="IPR029058">
    <property type="entry name" value="AB_hydrolase_fold"/>
</dbReference>
<evidence type="ECO:0000256" key="7">
    <source>
        <dbReference type="ARBA" id="ARBA00022801"/>
    </source>
</evidence>
<feature type="domain" description="AB hydrolase-1" evidence="10">
    <location>
        <begin position="38"/>
        <end position="300"/>
    </location>
</feature>
<evidence type="ECO:0000256" key="8">
    <source>
        <dbReference type="PIRNR" id="PIRNR006431"/>
    </source>
</evidence>
<organism evidence="11 12">
    <name type="scientific">Plantibacter flavus</name>
    <dbReference type="NCBI Taxonomy" id="150123"/>
    <lineage>
        <taxon>Bacteria</taxon>
        <taxon>Bacillati</taxon>
        <taxon>Actinomycetota</taxon>
        <taxon>Actinomycetes</taxon>
        <taxon>Micrococcales</taxon>
        <taxon>Microbacteriaceae</taxon>
        <taxon>Plantibacter</taxon>
    </lineage>
</organism>
<dbReference type="AlphaFoldDB" id="A0A3N2C6D2"/>
<evidence type="ECO:0000259" key="10">
    <source>
        <dbReference type="Pfam" id="PF00561"/>
    </source>
</evidence>
<dbReference type="EC" id="3.4.11.5" evidence="8"/>
<dbReference type="PRINTS" id="PR00793">
    <property type="entry name" value="PROAMNOPTASE"/>
</dbReference>
<name>A0A3N2C6D2_9MICO</name>
<keyword evidence="6 8" id="KW-0645">Protease</keyword>
<evidence type="ECO:0000256" key="2">
    <source>
        <dbReference type="ARBA" id="ARBA00004496"/>
    </source>
</evidence>
<evidence type="ECO:0000256" key="3">
    <source>
        <dbReference type="ARBA" id="ARBA00010088"/>
    </source>
</evidence>
<feature type="active site" evidence="9">
    <location>
        <position position="269"/>
    </location>
</feature>
<evidence type="ECO:0000256" key="4">
    <source>
        <dbReference type="ARBA" id="ARBA00022438"/>
    </source>
</evidence>
<dbReference type="GO" id="GO:0006508">
    <property type="term" value="P:proteolysis"/>
    <property type="evidence" value="ECO:0007669"/>
    <property type="project" value="UniProtKB-KW"/>
</dbReference>
<dbReference type="InterPro" id="IPR005944">
    <property type="entry name" value="Pro_iminopeptidase"/>
</dbReference>
<reference evidence="11 12" key="1">
    <citation type="submission" date="2018-11" db="EMBL/GenBank/DDBJ databases">
        <title>Sequencing the genomes of 1000 actinobacteria strains.</title>
        <authorList>
            <person name="Klenk H.-P."/>
        </authorList>
    </citation>
    <scope>NUCLEOTIDE SEQUENCE [LARGE SCALE GENOMIC DNA]</scope>
    <source>
        <strain evidence="11 12">DSM 14012</strain>
    </source>
</reference>
<dbReference type="GO" id="GO:0004177">
    <property type="term" value="F:aminopeptidase activity"/>
    <property type="evidence" value="ECO:0007669"/>
    <property type="project" value="UniProtKB-UniRule"/>
</dbReference>
<keyword evidence="4 8" id="KW-0031">Aminopeptidase</keyword>
<feature type="active site" description="Nucleophile" evidence="9">
    <location>
        <position position="114"/>
    </location>
</feature>
<evidence type="ECO:0000256" key="6">
    <source>
        <dbReference type="ARBA" id="ARBA00022670"/>
    </source>
</evidence>
<evidence type="ECO:0000256" key="5">
    <source>
        <dbReference type="ARBA" id="ARBA00022490"/>
    </source>
</evidence>
<dbReference type="PANTHER" id="PTHR43722:SF1">
    <property type="entry name" value="PROLINE IMINOPEPTIDASE"/>
    <property type="match status" value="1"/>
</dbReference>
<evidence type="ECO:0000313" key="12">
    <source>
        <dbReference type="Proteomes" id="UP000266915"/>
    </source>
</evidence>
<dbReference type="InterPro" id="IPR002410">
    <property type="entry name" value="Peptidase_S33"/>
</dbReference>
<dbReference type="Pfam" id="PF00561">
    <property type="entry name" value="Abhydrolase_1"/>
    <property type="match status" value="1"/>
</dbReference>
<comment type="caution">
    <text evidence="11">The sequence shown here is derived from an EMBL/GenBank/DDBJ whole genome shotgun (WGS) entry which is preliminary data.</text>
</comment>
<evidence type="ECO:0000256" key="1">
    <source>
        <dbReference type="ARBA" id="ARBA00001585"/>
    </source>
</evidence>
<feature type="active site" description="Proton donor" evidence="9">
    <location>
        <position position="297"/>
    </location>
</feature>
<sequence length="318" mass="35030">MTEEHADPHTTGFVDVEGGASIFVEESGTPDGVPALWLHGGPGGSLGTGWYRSHFDLSRYRLIGIDQRGSGRSLPNIVDARDQLDDHTTQRLIADIEQVREALGVERWVVAGVSWGTTLALAYAQEHPDRVIALALVAVTTTSRDEVDWITEGVGRVFPEEWARFEADSGRWDGERVVEAYARRLREGDATDRTHAATAWDRWESVHVSLDHPERVGQLFADATVRQAFATLVTHYWSHDGFLTGDRAVLSRMDRIAHIPGALVHGRRDISGPAATAWRLHQLWPVSELTIVETEGHGGAEESAVLRAALDRFAALAP</sequence>
<gene>
    <name evidence="11" type="ORF">EDD42_3168</name>
</gene>
<dbReference type="EMBL" id="RKHL01000001">
    <property type="protein sequence ID" value="ROR83066.1"/>
    <property type="molecule type" value="Genomic_DNA"/>
</dbReference>
<protein>
    <recommendedName>
        <fullName evidence="8">Proline iminopeptidase</fullName>
        <shortName evidence="8">PIP</shortName>
        <ecNumber evidence="8">3.4.11.5</ecNumber>
    </recommendedName>
    <alternativeName>
        <fullName evidence="8">Prolyl aminopeptidase</fullName>
    </alternativeName>
</protein>
<dbReference type="SUPFAM" id="SSF53474">
    <property type="entry name" value="alpha/beta-Hydrolases"/>
    <property type="match status" value="1"/>
</dbReference>
<dbReference type="Proteomes" id="UP000266915">
    <property type="component" value="Unassembled WGS sequence"/>
</dbReference>
<proteinExistence type="inferred from homology"/>
<keyword evidence="5 8" id="KW-0963">Cytoplasm</keyword>
<comment type="catalytic activity">
    <reaction evidence="1 8">
        <text>Release of N-terminal proline from a peptide.</text>
        <dbReference type="EC" id="3.4.11.5"/>
    </reaction>
</comment>
<keyword evidence="7 8" id="KW-0378">Hydrolase</keyword>
<dbReference type="InterPro" id="IPR000073">
    <property type="entry name" value="AB_hydrolase_1"/>
</dbReference>
<dbReference type="Gene3D" id="3.40.50.1820">
    <property type="entry name" value="alpha/beta hydrolase"/>
    <property type="match status" value="1"/>
</dbReference>
<dbReference type="PRINTS" id="PR00111">
    <property type="entry name" value="ABHYDROLASE"/>
</dbReference>
<dbReference type="GO" id="GO:0005737">
    <property type="term" value="C:cytoplasm"/>
    <property type="evidence" value="ECO:0007669"/>
    <property type="project" value="UniProtKB-SubCell"/>
</dbReference>
<dbReference type="RefSeq" id="WP_085513808.1">
    <property type="nucleotide sequence ID" value="NZ_FXAP01000006.1"/>
</dbReference>
<dbReference type="PANTHER" id="PTHR43722">
    <property type="entry name" value="PROLINE IMINOPEPTIDASE"/>
    <property type="match status" value="1"/>
</dbReference>
<evidence type="ECO:0000313" key="11">
    <source>
        <dbReference type="EMBL" id="ROR83066.1"/>
    </source>
</evidence>
<accession>A0A3N2C6D2</accession>
<keyword evidence="12" id="KW-1185">Reference proteome</keyword>
<dbReference type="PIRSF" id="PIRSF006431">
    <property type="entry name" value="Pept_S33"/>
    <property type="match status" value="1"/>
</dbReference>
<evidence type="ECO:0000256" key="9">
    <source>
        <dbReference type="PIRSR" id="PIRSR006431-1"/>
    </source>
</evidence>